<dbReference type="Proteomes" id="UP000764045">
    <property type="component" value="Unassembled WGS sequence"/>
</dbReference>
<dbReference type="InterPro" id="IPR012341">
    <property type="entry name" value="6hp_glycosidase-like_sf"/>
</dbReference>
<dbReference type="PANTHER" id="PTHR33886:SF8">
    <property type="entry name" value="UNSATURATED RHAMNOGALACTURONAN HYDROLASE (EUROFUNG)"/>
    <property type="match status" value="1"/>
</dbReference>
<dbReference type="EMBL" id="JACJJL010000050">
    <property type="protein sequence ID" value="MBM6663125.1"/>
    <property type="molecule type" value="Genomic_DNA"/>
</dbReference>
<evidence type="ECO:0000313" key="4">
    <source>
        <dbReference type="Proteomes" id="UP000764045"/>
    </source>
</evidence>
<dbReference type="Gene3D" id="1.50.10.10">
    <property type="match status" value="1"/>
</dbReference>
<dbReference type="InterPro" id="IPR008928">
    <property type="entry name" value="6-hairpin_glycosidase_sf"/>
</dbReference>
<accession>A0A938WR11</accession>
<keyword evidence="2" id="KW-0732">Signal</keyword>
<dbReference type="InterPro" id="IPR010905">
    <property type="entry name" value="Glyco_hydro_88"/>
</dbReference>
<dbReference type="RefSeq" id="WP_205112172.1">
    <property type="nucleotide sequence ID" value="NZ_JACJJL010000050.1"/>
</dbReference>
<comment type="caution">
    <text evidence="3">The sequence shown here is derived from an EMBL/GenBank/DDBJ whole genome shotgun (WGS) entry which is preliminary data.</text>
</comment>
<organism evidence="3 4">
    <name type="scientific">Marseilla massiliensis</name>
    <dbReference type="NCBI Taxonomy" id="1841864"/>
    <lineage>
        <taxon>Bacteria</taxon>
        <taxon>Pseudomonadati</taxon>
        <taxon>Bacteroidota</taxon>
        <taxon>Bacteroidia</taxon>
        <taxon>Bacteroidales</taxon>
        <taxon>Prevotellaceae</taxon>
        <taxon>Marseilla</taxon>
    </lineage>
</organism>
<dbReference type="AlphaFoldDB" id="A0A938WR11"/>
<protein>
    <submittedName>
        <fullName evidence="3">Glycoside hydrolase family 88 protein</fullName>
    </submittedName>
</protein>
<gene>
    <name evidence="3" type="ORF">H6B30_15490</name>
</gene>
<dbReference type="InterPro" id="IPR052043">
    <property type="entry name" value="PolySaccharide_Degr_Enz"/>
</dbReference>
<dbReference type="Pfam" id="PF07470">
    <property type="entry name" value="Glyco_hydro_88"/>
    <property type="match status" value="1"/>
</dbReference>
<proteinExistence type="predicted"/>
<dbReference type="SUPFAM" id="SSF48208">
    <property type="entry name" value="Six-hairpin glycosidases"/>
    <property type="match status" value="1"/>
</dbReference>
<reference evidence="3 4" key="1">
    <citation type="journal article" date="2021" name="Sci. Rep.">
        <title>The distribution of antibiotic resistance genes in chicken gut microbiota commensals.</title>
        <authorList>
            <person name="Juricova H."/>
            <person name="Matiasovicova J."/>
            <person name="Kubasova T."/>
            <person name="Cejkova D."/>
            <person name="Rychlik I."/>
        </authorList>
    </citation>
    <scope>NUCLEOTIDE SEQUENCE [LARGE SCALE GENOMIC DNA]</scope>
    <source>
        <strain evidence="3 4">An819</strain>
    </source>
</reference>
<dbReference type="GO" id="GO:0016787">
    <property type="term" value="F:hydrolase activity"/>
    <property type="evidence" value="ECO:0007669"/>
    <property type="project" value="UniProtKB-KW"/>
</dbReference>
<evidence type="ECO:0000256" key="1">
    <source>
        <dbReference type="ARBA" id="ARBA00022801"/>
    </source>
</evidence>
<feature type="chain" id="PRO_5037505252" evidence="2">
    <location>
        <begin position="21"/>
        <end position="440"/>
    </location>
</feature>
<dbReference type="GO" id="GO:0005975">
    <property type="term" value="P:carbohydrate metabolic process"/>
    <property type="evidence" value="ECO:0007669"/>
    <property type="project" value="InterPro"/>
</dbReference>
<evidence type="ECO:0000256" key="2">
    <source>
        <dbReference type="SAM" id="SignalP"/>
    </source>
</evidence>
<feature type="signal peptide" evidence="2">
    <location>
        <begin position="1"/>
        <end position="20"/>
    </location>
</feature>
<sequence>MTLFRSLALGAMLVAGAAFAKAAALRADSVMEAARGVAAYFMRTCPDVGADSHVGGKRRNSRIWTRGVFYEGLLNIYREEQRPEWLDYALSWGEFHRWYSCTDSQARHADFQCCGQAYLQLYMLDTTAVERMSHIKMRIDAMMATDRVDDWYWVDAIQMAMPIFAMLGTITGDGAYWERMHDMYMYTRNSQGGDRRGGGSPLFNEAAGLWYRDYQYDPPYTDLVETDKDCYWGRGNGWVYMALARVMQFTPADEPHRADYVADFRRMSRALLECQRPDGAWGVSLAAPSNLGAPGSEGPEMTGTSLFVGGMAYGVRVGLLDSATYMPAIRRGWEAMRRAVHDDTGFVGYMQGTGSKPEDGGPVTYNSVPDFQDFGIGCWLWGAAEVHALAVSTGEGGTSAVGGAPVSPGCDGAYYDLSGRRVDSPVHGRIYIRGGQKVAY</sequence>
<name>A0A938WR11_9BACT</name>
<dbReference type="PANTHER" id="PTHR33886">
    <property type="entry name" value="UNSATURATED RHAMNOGALACTURONAN HYDROLASE (EUROFUNG)"/>
    <property type="match status" value="1"/>
</dbReference>
<evidence type="ECO:0000313" key="3">
    <source>
        <dbReference type="EMBL" id="MBM6663125.1"/>
    </source>
</evidence>
<keyword evidence="4" id="KW-1185">Reference proteome</keyword>
<keyword evidence="1 3" id="KW-0378">Hydrolase</keyword>